<evidence type="ECO:0000313" key="1">
    <source>
        <dbReference type="EMBL" id="MBA0088894.1"/>
    </source>
</evidence>
<keyword evidence="2" id="KW-1185">Reference proteome</keyword>
<dbReference type="Proteomes" id="UP000567293">
    <property type="component" value="Unassembled WGS sequence"/>
</dbReference>
<name>A0A7V8NWP4_9BACT</name>
<sequence>MKQATVGFRTHSGWATMVAVSVEKRAPHVLARERVHLVETFTYRFRQPYHTAEKLPIGEARKFVALAEGAAERLAHRAIHKLQSELARQGIQATRCSLLLASGKALP</sequence>
<evidence type="ECO:0000313" key="2">
    <source>
        <dbReference type="Proteomes" id="UP000567293"/>
    </source>
</evidence>
<protein>
    <submittedName>
        <fullName evidence="1">Uncharacterized protein</fullName>
    </submittedName>
</protein>
<dbReference type="EMBL" id="JACDQQ010002735">
    <property type="protein sequence ID" value="MBA0088894.1"/>
    <property type="molecule type" value="Genomic_DNA"/>
</dbReference>
<comment type="caution">
    <text evidence="1">The sequence shown here is derived from an EMBL/GenBank/DDBJ whole genome shotgun (WGS) entry which is preliminary data.</text>
</comment>
<reference evidence="1" key="1">
    <citation type="submission" date="2020-06" db="EMBL/GenBank/DDBJ databases">
        <title>Legume-microbial interactions unlock mineral nutrients during tropical forest succession.</title>
        <authorList>
            <person name="Epihov D.Z."/>
        </authorList>
    </citation>
    <scope>NUCLEOTIDE SEQUENCE [LARGE SCALE GENOMIC DNA]</scope>
    <source>
        <strain evidence="1">Pan2503</strain>
    </source>
</reference>
<organism evidence="1 2">
    <name type="scientific">Candidatus Acidiferrum panamense</name>
    <dbReference type="NCBI Taxonomy" id="2741543"/>
    <lineage>
        <taxon>Bacteria</taxon>
        <taxon>Pseudomonadati</taxon>
        <taxon>Acidobacteriota</taxon>
        <taxon>Terriglobia</taxon>
        <taxon>Candidatus Acidiferrales</taxon>
        <taxon>Candidatus Acidiferrum</taxon>
    </lineage>
</organism>
<accession>A0A7V8NWP4</accession>
<proteinExistence type="predicted"/>
<gene>
    <name evidence="1" type="ORF">HRJ53_28230</name>
</gene>
<dbReference type="AlphaFoldDB" id="A0A7V8NWP4"/>
<feature type="non-terminal residue" evidence="1">
    <location>
        <position position="107"/>
    </location>
</feature>